<dbReference type="InterPro" id="IPR003825">
    <property type="entry name" value="Colicin-V_CvpA"/>
</dbReference>
<keyword evidence="4 5" id="KW-0472">Membrane</keyword>
<evidence type="ECO:0000256" key="3">
    <source>
        <dbReference type="ARBA" id="ARBA00022989"/>
    </source>
</evidence>
<keyword evidence="3 5" id="KW-1133">Transmembrane helix</keyword>
<gene>
    <name evidence="6" type="ORF">DI579_06205</name>
</gene>
<name>A0A2W5IAZ3_9ACTN</name>
<evidence type="ECO:0000256" key="2">
    <source>
        <dbReference type="ARBA" id="ARBA00022692"/>
    </source>
</evidence>
<reference evidence="6 7" key="1">
    <citation type="submission" date="2017-08" db="EMBL/GenBank/DDBJ databases">
        <title>Infants hospitalized years apart are colonized by the same room-sourced microbial strains.</title>
        <authorList>
            <person name="Brooks B."/>
            <person name="Olm M.R."/>
            <person name="Firek B.A."/>
            <person name="Baker R."/>
            <person name="Thomas B.C."/>
            <person name="Morowitz M.J."/>
            <person name="Banfield J.F."/>
        </authorList>
    </citation>
    <scope>NUCLEOTIDE SEQUENCE [LARGE SCALE GENOMIC DNA]</scope>
    <source>
        <strain evidence="6">S2_006_000_R1_57</strain>
    </source>
</reference>
<evidence type="ECO:0000256" key="5">
    <source>
        <dbReference type="SAM" id="Phobius"/>
    </source>
</evidence>
<dbReference type="GO" id="GO:0016020">
    <property type="term" value="C:membrane"/>
    <property type="evidence" value="ECO:0007669"/>
    <property type="project" value="UniProtKB-SubCell"/>
</dbReference>
<dbReference type="Proteomes" id="UP000248606">
    <property type="component" value="Unassembled WGS sequence"/>
</dbReference>
<proteinExistence type="predicted"/>
<organism evidence="6 7">
    <name type="scientific">Lawsonella clevelandensis</name>
    <dbReference type="NCBI Taxonomy" id="1528099"/>
    <lineage>
        <taxon>Bacteria</taxon>
        <taxon>Bacillati</taxon>
        <taxon>Actinomycetota</taxon>
        <taxon>Actinomycetes</taxon>
        <taxon>Mycobacteriales</taxon>
        <taxon>Lawsonellaceae</taxon>
        <taxon>Lawsonella</taxon>
    </lineage>
</organism>
<feature type="transmembrane region" description="Helical" evidence="5">
    <location>
        <begin position="30"/>
        <end position="47"/>
    </location>
</feature>
<dbReference type="RefSeq" id="WP_290598857.1">
    <property type="nucleotide sequence ID" value="NZ_CAKZIO010000015.1"/>
</dbReference>
<accession>A0A2W5IAZ3</accession>
<protein>
    <recommendedName>
        <fullName evidence="8">Serine protease</fullName>
    </recommendedName>
</protein>
<feature type="transmembrane region" description="Helical" evidence="5">
    <location>
        <begin position="59"/>
        <end position="82"/>
    </location>
</feature>
<dbReference type="GO" id="GO:0009403">
    <property type="term" value="P:toxin biosynthetic process"/>
    <property type="evidence" value="ECO:0007669"/>
    <property type="project" value="InterPro"/>
</dbReference>
<evidence type="ECO:0000313" key="7">
    <source>
        <dbReference type="Proteomes" id="UP000248606"/>
    </source>
</evidence>
<dbReference type="NCBIfam" id="NF033740">
    <property type="entry name" value="MarP_fam_protase"/>
    <property type="match status" value="1"/>
</dbReference>
<dbReference type="PANTHER" id="PTHR43019:SF23">
    <property type="entry name" value="PROTEASE DO-LIKE 5, CHLOROPLASTIC"/>
    <property type="match status" value="1"/>
</dbReference>
<dbReference type="InterPro" id="IPR009003">
    <property type="entry name" value="Peptidase_S1_PA"/>
</dbReference>
<keyword evidence="2 5" id="KW-0812">Transmembrane</keyword>
<evidence type="ECO:0000313" key="6">
    <source>
        <dbReference type="EMBL" id="PZP88458.1"/>
    </source>
</evidence>
<sequence length="411" mass="43774">MSAVAFDIVVLLVFAIFGFYGWVTGFIPSLGAVCGAIIGIIIEYFTLQPVLDATENIQIRFVVGFIYGFVLVVLCAAGAEVVGLYIRNHAKIQETRGSRSAGAIVKVVLAAILTWVFFAPLAVQPDSSLGKTMHDSRVMSAITMLSPNAVQKIPEMLDDAARTASLQQMTDRSGGSAGAGIPDQSIVETSSLAKARRSVVKIVGQATGCHRDLEGTGFVYAPGLVATNAHVVAGARIIHVHTVEGIFTAQPVAFDALRDVAVLWVPAISSTKRLMLPALQPVRDNSVQAGQAMAIPGFPNNGPYRVTPARLQERFILQGPGIYGTTTVQRQAYALLANLMSGNSGGPLLDVQGHYAGMVFGVATDKKNVAYALSYREIEPVLQKGMRTRERVSTGRCVPLDAEVTTTMTPN</sequence>
<dbReference type="PANTHER" id="PTHR43019">
    <property type="entry name" value="SERINE ENDOPROTEASE DEGS"/>
    <property type="match status" value="1"/>
</dbReference>
<dbReference type="Pfam" id="PF02674">
    <property type="entry name" value="Colicin_V"/>
    <property type="match status" value="1"/>
</dbReference>
<dbReference type="InterPro" id="IPR047680">
    <property type="entry name" value="MarP-like"/>
</dbReference>
<feature type="transmembrane region" description="Helical" evidence="5">
    <location>
        <begin position="103"/>
        <end position="123"/>
    </location>
</feature>
<evidence type="ECO:0000256" key="1">
    <source>
        <dbReference type="ARBA" id="ARBA00004141"/>
    </source>
</evidence>
<evidence type="ECO:0000256" key="4">
    <source>
        <dbReference type="ARBA" id="ARBA00023136"/>
    </source>
</evidence>
<feature type="transmembrane region" description="Helical" evidence="5">
    <location>
        <begin position="6"/>
        <end position="23"/>
    </location>
</feature>
<dbReference type="AlphaFoldDB" id="A0A2W5IAZ3"/>
<dbReference type="InterPro" id="IPR043504">
    <property type="entry name" value="Peptidase_S1_PA_chymotrypsin"/>
</dbReference>
<dbReference type="EMBL" id="QFOZ01000011">
    <property type="protein sequence ID" value="PZP88458.1"/>
    <property type="molecule type" value="Genomic_DNA"/>
</dbReference>
<evidence type="ECO:0008006" key="8">
    <source>
        <dbReference type="Google" id="ProtNLM"/>
    </source>
</evidence>
<dbReference type="SUPFAM" id="SSF50494">
    <property type="entry name" value="Trypsin-like serine proteases"/>
    <property type="match status" value="1"/>
</dbReference>
<comment type="subcellular location">
    <subcellularLocation>
        <location evidence="1">Membrane</location>
        <topology evidence="1">Multi-pass membrane protein</topology>
    </subcellularLocation>
</comment>
<comment type="caution">
    <text evidence="6">The sequence shown here is derived from an EMBL/GenBank/DDBJ whole genome shotgun (WGS) entry which is preliminary data.</text>
</comment>
<dbReference type="Pfam" id="PF13365">
    <property type="entry name" value="Trypsin_2"/>
    <property type="match status" value="1"/>
</dbReference>
<dbReference type="Gene3D" id="2.40.10.10">
    <property type="entry name" value="Trypsin-like serine proteases"/>
    <property type="match status" value="2"/>
</dbReference>